<dbReference type="EMBL" id="JACHCC010000011">
    <property type="protein sequence ID" value="MBB6501987.1"/>
    <property type="molecule type" value="Genomic_DNA"/>
</dbReference>
<dbReference type="PANTHER" id="PTHR11803">
    <property type="entry name" value="2-IMINOBUTANOATE/2-IMINOPROPANOATE DEAMINASE RIDA"/>
    <property type="match status" value="1"/>
</dbReference>
<dbReference type="Gene3D" id="3.30.1330.40">
    <property type="entry name" value="RutC-like"/>
    <property type="match status" value="1"/>
</dbReference>
<dbReference type="InterPro" id="IPR006175">
    <property type="entry name" value="YjgF/YER057c/UK114"/>
</dbReference>
<evidence type="ECO:0000313" key="2">
    <source>
        <dbReference type="EMBL" id="MBB6501987.1"/>
    </source>
</evidence>
<proteinExistence type="inferred from homology"/>
<gene>
    <name evidence="2" type="ORF">HDF25_004164</name>
</gene>
<dbReference type="GO" id="GO:0005829">
    <property type="term" value="C:cytosol"/>
    <property type="evidence" value="ECO:0007669"/>
    <property type="project" value="TreeGrafter"/>
</dbReference>
<dbReference type="CDD" id="cd00448">
    <property type="entry name" value="YjgF_YER057c_UK114_family"/>
    <property type="match status" value="1"/>
</dbReference>
<dbReference type="RefSeq" id="WP_184628231.1">
    <property type="nucleotide sequence ID" value="NZ_JACHCC010000011.1"/>
</dbReference>
<evidence type="ECO:0000313" key="3">
    <source>
        <dbReference type="Proteomes" id="UP000521017"/>
    </source>
</evidence>
<dbReference type="Proteomes" id="UP000521017">
    <property type="component" value="Unassembled WGS sequence"/>
</dbReference>
<sequence length="157" mass="16856">MNIIKSLIVLTTAGVLSNRSVAQEISNPKGLYDPRPHGYSHMATVPANSTLVFVAGQAGTDEKGGLSKDFATQAGFTLKNLAIALKSKGLTLANIVKLTTLVVDYDAEKHKILIAESKKIWPDEKFPVNTLIPVSRLALDGMLIEIDAMAVLKDQAL</sequence>
<comment type="caution">
    <text evidence="2">The sequence shown here is derived from an EMBL/GenBank/DDBJ whole genome shotgun (WGS) entry which is preliminary data.</text>
</comment>
<dbReference type="Pfam" id="PF01042">
    <property type="entry name" value="Ribonuc_L-PSP"/>
    <property type="match status" value="1"/>
</dbReference>
<dbReference type="InterPro" id="IPR035959">
    <property type="entry name" value="RutC-like_sf"/>
</dbReference>
<protein>
    <submittedName>
        <fullName evidence="2">Enamine deaminase RidA (YjgF/YER057c/UK114 family)</fullName>
    </submittedName>
</protein>
<dbReference type="PANTHER" id="PTHR11803:SF58">
    <property type="entry name" value="PROTEIN HMF1-RELATED"/>
    <property type="match status" value="1"/>
</dbReference>
<comment type="similarity">
    <text evidence="1">Belongs to the RutC family.</text>
</comment>
<name>A0A7X0J8S2_9SPHI</name>
<dbReference type="SUPFAM" id="SSF55298">
    <property type="entry name" value="YjgF-like"/>
    <property type="match status" value="1"/>
</dbReference>
<evidence type="ECO:0000256" key="1">
    <source>
        <dbReference type="ARBA" id="ARBA00010552"/>
    </source>
</evidence>
<accession>A0A7X0J8S2</accession>
<dbReference type="AlphaFoldDB" id="A0A7X0J8S2"/>
<dbReference type="GO" id="GO:0019239">
    <property type="term" value="F:deaminase activity"/>
    <property type="evidence" value="ECO:0007669"/>
    <property type="project" value="TreeGrafter"/>
</dbReference>
<reference evidence="2 3" key="1">
    <citation type="submission" date="2020-08" db="EMBL/GenBank/DDBJ databases">
        <title>Genomic Encyclopedia of Type Strains, Phase IV (KMG-V): Genome sequencing to study the core and pangenomes of soil and plant-associated prokaryotes.</title>
        <authorList>
            <person name="Whitman W."/>
        </authorList>
    </citation>
    <scope>NUCLEOTIDE SEQUENCE [LARGE SCALE GENOMIC DNA]</scope>
    <source>
        <strain evidence="2 3">M2T3</strain>
    </source>
</reference>
<organism evidence="2 3">
    <name type="scientific">Pedobacter cryoconitis</name>
    <dbReference type="NCBI Taxonomy" id="188932"/>
    <lineage>
        <taxon>Bacteria</taxon>
        <taxon>Pseudomonadati</taxon>
        <taxon>Bacteroidota</taxon>
        <taxon>Sphingobacteriia</taxon>
        <taxon>Sphingobacteriales</taxon>
        <taxon>Sphingobacteriaceae</taxon>
        <taxon>Pedobacter</taxon>
    </lineage>
</organism>